<dbReference type="SUPFAM" id="SSF52540">
    <property type="entry name" value="P-loop containing nucleoside triphosphate hydrolases"/>
    <property type="match status" value="1"/>
</dbReference>
<gene>
    <name evidence="4" type="ORF">PV06_10286</name>
</gene>
<dbReference type="RefSeq" id="XP_016257862.1">
    <property type="nucleotide sequence ID" value="XM_016411821.1"/>
</dbReference>
<keyword evidence="1" id="KW-0677">Repeat</keyword>
<keyword evidence="5" id="KW-1185">Reference proteome</keyword>
<dbReference type="GeneID" id="27362360"/>
<evidence type="ECO:0000259" key="3">
    <source>
        <dbReference type="Pfam" id="PF25053"/>
    </source>
</evidence>
<dbReference type="PANTHER" id="PTHR10039:SF5">
    <property type="entry name" value="NACHT DOMAIN-CONTAINING PROTEIN"/>
    <property type="match status" value="1"/>
</dbReference>
<dbReference type="EMBL" id="KN847343">
    <property type="protein sequence ID" value="KIW37646.1"/>
    <property type="molecule type" value="Genomic_DNA"/>
</dbReference>
<evidence type="ECO:0000313" key="4">
    <source>
        <dbReference type="EMBL" id="KIW37646.1"/>
    </source>
</evidence>
<evidence type="ECO:0000259" key="2">
    <source>
        <dbReference type="Pfam" id="PF24883"/>
    </source>
</evidence>
<dbReference type="Gene3D" id="3.40.50.300">
    <property type="entry name" value="P-loop containing nucleotide triphosphate hydrolases"/>
    <property type="match status" value="1"/>
</dbReference>
<name>A0A0D2ABC3_9EURO</name>
<evidence type="ECO:0000313" key="5">
    <source>
        <dbReference type="Proteomes" id="UP000053342"/>
    </source>
</evidence>
<dbReference type="STRING" id="215243.A0A0D2ABC3"/>
<dbReference type="AlphaFoldDB" id="A0A0D2ABC3"/>
<sequence>MVLDPVSALGTAAAIIQFLDFAGRLLSKQREIAQSTRGTLIEHEELVAVTRRLDELNGQIQQRGISFENTTKTTQADLALMKVSEECKNLAAEFRQVLEGLSGRPGQSSYKSFRQAFKIVWHKDGIETMQRRLDQQRSQLILHIVVVISGNKKRDVASLLAESQRVELSILQAIRDANAGLKTSLQKHTAWDRNDAARKKLQTSSTKKQNALSAVSADITSRIRIDDEEHARNLILNSLYFQQIEERRLQVHPAHQNTCRWVFNKPDEGVDTEDNFRTWLEDPLESSGLYWVSGKIGSGKSTLMRFIYESQETTLAAQVWSQNLPLLTASCFFWLAGTETQKSRNGLLRSLIHNLLRQAPCLVPISTPSRWRAAILGSHQQPWTNTELENTLLELLGNGSRDYRFCIFVDGLDEFEGDHRCHSDLVDFLVKVSSCKGVKLCVSSRPYPAFKSGFEDFPKLRMELLTRNDIETYTIDRLEEIKEFGTLKAAYPTTCSNLIEEIVDKAKGVFLWVYLVVRSLKLGLVEGDSMAALVARLRELPPDLDEVFYSILQRIPIHQRHYAAAYFQMVAQSVVGPLSLLTFWFVEEGGPDFLGTTPVEPLAKEVLRSRHLMLTRRLEGRCGGLLEIQRTSRANFHDTPAEYTVDYLHRSVSDFLLSQPAQKLLSSYLHPNLDVVQYLCQATLTQLKMTFLMPFRQKDTTSVDVWDDSLNGSFSRSLIFLLKDWEDKSGQLQSTIFQSMVSMFRDHARPRPSGVYGLFDKFVVDSVTLVHESHILGLISKHEEYNLDLSGLLFYIVLHLNGSSGLTSRCRIIVALLQQGANSNTREYLQDRHCGTSWEKFLAWEQSMYGAARRFRETPGHPQPGFEQEALLAARSFIEHGAASKTSAGESCGNLLHLAFPGPDGDELVKLLNARSRPKSRLYRATQKLLGRRSVES</sequence>
<reference evidence="4 5" key="1">
    <citation type="submission" date="2015-01" db="EMBL/GenBank/DDBJ databases">
        <title>The Genome Sequence of Exophiala oligosperma CBS72588.</title>
        <authorList>
            <consortium name="The Broad Institute Genomics Platform"/>
            <person name="Cuomo C."/>
            <person name="de Hoog S."/>
            <person name="Gorbushina A."/>
            <person name="Stielow B."/>
            <person name="Teixiera M."/>
            <person name="Abouelleil A."/>
            <person name="Chapman S.B."/>
            <person name="Priest M."/>
            <person name="Young S.K."/>
            <person name="Wortman J."/>
            <person name="Nusbaum C."/>
            <person name="Birren B."/>
        </authorList>
    </citation>
    <scope>NUCLEOTIDE SEQUENCE [LARGE SCALE GENOMIC DNA]</scope>
    <source>
        <strain evidence="4 5">CBS 72588</strain>
    </source>
</reference>
<organism evidence="4 5">
    <name type="scientific">Exophiala oligosperma</name>
    <dbReference type="NCBI Taxonomy" id="215243"/>
    <lineage>
        <taxon>Eukaryota</taxon>
        <taxon>Fungi</taxon>
        <taxon>Dikarya</taxon>
        <taxon>Ascomycota</taxon>
        <taxon>Pezizomycotina</taxon>
        <taxon>Eurotiomycetes</taxon>
        <taxon>Chaetothyriomycetidae</taxon>
        <taxon>Chaetothyriales</taxon>
        <taxon>Herpotrichiellaceae</taxon>
        <taxon>Exophiala</taxon>
    </lineage>
</organism>
<dbReference type="InterPro" id="IPR056884">
    <property type="entry name" value="NPHP3-like_N"/>
</dbReference>
<evidence type="ECO:0000256" key="1">
    <source>
        <dbReference type="ARBA" id="ARBA00022737"/>
    </source>
</evidence>
<feature type="domain" description="Nephrocystin 3-like N-terminal" evidence="2">
    <location>
        <begin position="258"/>
        <end position="445"/>
    </location>
</feature>
<dbReference type="VEuPathDB" id="FungiDB:PV06_10286"/>
<protein>
    <submittedName>
        <fullName evidence="4">Uncharacterized protein</fullName>
    </submittedName>
</protein>
<dbReference type="Proteomes" id="UP000053342">
    <property type="component" value="Unassembled WGS sequence"/>
</dbReference>
<dbReference type="HOGENOM" id="CLU_002341_6_1_1"/>
<feature type="domain" description="DUF7791" evidence="3">
    <location>
        <begin position="556"/>
        <end position="690"/>
    </location>
</feature>
<accession>A0A0D2ABC3</accession>
<dbReference type="PANTHER" id="PTHR10039">
    <property type="entry name" value="AMELOGENIN"/>
    <property type="match status" value="1"/>
</dbReference>
<dbReference type="InterPro" id="IPR027417">
    <property type="entry name" value="P-loop_NTPase"/>
</dbReference>
<proteinExistence type="predicted"/>
<dbReference type="OrthoDB" id="443402at2759"/>
<dbReference type="Pfam" id="PF25053">
    <property type="entry name" value="DUF7791"/>
    <property type="match status" value="1"/>
</dbReference>
<dbReference type="Pfam" id="PF24883">
    <property type="entry name" value="NPHP3_N"/>
    <property type="match status" value="1"/>
</dbReference>
<dbReference type="InterPro" id="IPR056693">
    <property type="entry name" value="DUF7791"/>
</dbReference>